<reference evidence="1" key="1">
    <citation type="journal article" date="2020" name="Nature">
        <title>Giant virus diversity and host interactions through global metagenomics.</title>
        <authorList>
            <person name="Schulz F."/>
            <person name="Roux S."/>
            <person name="Paez-Espino D."/>
            <person name="Jungbluth S."/>
            <person name="Walsh D.A."/>
            <person name="Denef V.J."/>
            <person name="McMahon K.D."/>
            <person name="Konstantinidis K.T."/>
            <person name="Eloe-Fadrosh E.A."/>
            <person name="Kyrpides N.C."/>
            <person name="Woyke T."/>
        </authorList>
    </citation>
    <scope>NUCLEOTIDE SEQUENCE</scope>
    <source>
        <strain evidence="1">GVMAG-S-1062768-28</strain>
    </source>
</reference>
<sequence length="77" mass="8712">MAYVLLLQQQGQGFVSVFGLFKDAECASKYSRHITVPDYICSVDKATEEEITKALEIYTSKSNAFYTTEFLGVRTMK</sequence>
<dbReference type="EMBL" id="MN740695">
    <property type="protein sequence ID" value="QHU08272.1"/>
    <property type="molecule type" value="Genomic_DNA"/>
</dbReference>
<evidence type="ECO:0000313" key="1">
    <source>
        <dbReference type="EMBL" id="QHU08272.1"/>
    </source>
</evidence>
<dbReference type="AlphaFoldDB" id="A0A6C0JR77"/>
<protein>
    <submittedName>
        <fullName evidence="1">Uncharacterized protein</fullName>
    </submittedName>
</protein>
<proteinExistence type="predicted"/>
<name>A0A6C0JR77_9ZZZZ</name>
<organism evidence="1">
    <name type="scientific">viral metagenome</name>
    <dbReference type="NCBI Taxonomy" id="1070528"/>
    <lineage>
        <taxon>unclassified sequences</taxon>
        <taxon>metagenomes</taxon>
        <taxon>organismal metagenomes</taxon>
    </lineage>
</organism>
<accession>A0A6C0JR77</accession>